<proteinExistence type="predicted"/>
<dbReference type="GO" id="GO:0052689">
    <property type="term" value="F:carboxylic ester hydrolase activity"/>
    <property type="evidence" value="ECO:0007669"/>
    <property type="project" value="TreeGrafter"/>
</dbReference>
<sequence>MASTTTFLKSLDGTRLAADISRPMNVERGVVLVHGGGVTRDEGGFFVRLADGLAAAGVASVRFDLRGHGESGGRQEDLTLAGVGNDVRAVAEHLASTASLDRVSVLGASFSGGVCAVLAARHPQLIDRLVLFNPLLDYKKRFIDDKEYWSGDRIDEPAAERLATDRYVAHSPSFRLGTGLLNEVFWWDSRAELPNVTAPTLIVHGTHDTFIPVASSRAAVTALGGPARLRELDGAQHGLAVHDDPGYRHPQTLRWQASVIEETAEWLRG</sequence>
<comment type="caution">
    <text evidence="2">The sequence shown here is derived from an EMBL/GenBank/DDBJ whole genome shotgun (WGS) entry which is preliminary data.</text>
</comment>
<dbReference type="AlphaFoldDB" id="A0A1Y2MVU8"/>
<keyword evidence="3" id="KW-1185">Reference proteome</keyword>
<dbReference type="Pfam" id="PF12146">
    <property type="entry name" value="Hydrolase_4"/>
    <property type="match status" value="1"/>
</dbReference>
<dbReference type="Gene3D" id="3.40.50.1820">
    <property type="entry name" value="alpha/beta hydrolase"/>
    <property type="match status" value="1"/>
</dbReference>
<dbReference type="STRING" id="2074.BG845_03584"/>
<feature type="domain" description="Serine aminopeptidase S33" evidence="1">
    <location>
        <begin position="29"/>
        <end position="240"/>
    </location>
</feature>
<accession>A0A1Y2MVU8</accession>
<dbReference type="EC" id="3.7.1.14" evidence="2"/>
<name>A0A1Y2MVU8_PSEAH</name>
<reference evidence="2 3" key="1">
    <citation type="submission" date="2016-09" db="EMBL/GenBank/DDBJ databases">
        <title>Pseudonocardia autotrophica DSM535, a candidate organism with high potential of specific P450 cytochromes.</title>
        <authorList>
            <person name="Grumaz C."/>
            <person name="Vainshtein Y."/>
            <person name="Kirstahler P."/>
            <person name="Sohn K."/>
        </authorList>
    </citation>
    <scope>NUCLEOTIDE SEQUENCE [LARGE SCALE GENOMIC DNA]</scope>
    <source>
        <strain evidence="2 3">DSM 535</strain>
    </source>
</reference>
<dbReference type="RefSeq" id="WP_085913782.1">
    <property type="nucleotide sequence ID" value="NZ_AP018920.1"/>
</dbReference>
<gene>
    <name evidence="2" type="primary">mhpC_2</name>
    <name evidence="2" type="ORF">BG845_03584</name>
</gene>
<dbReference type="SUPFAM" id="SSF53474">
    <property type="entry name" value="alpha/beta-Hydrolases"/>
    <property type="match status" value="1"/>
</dbReference>
<evidence type="ECO:0000313" key="2">
    <source>
        <dbReference type="EMBL" id="OSY39310.1"/>
    </source>
</evidence>
<dbReference type="EMBL" id="MIGB01000018">
    <property type="protein sequence ID" value="OSY39310.1"/>
    <property type="molecule type" value="Genomic_DNA"/>
</dbReference>
<dbReference type="OrthoDB" id="128799at2"/>
<dbReference type="InterPro" id="IPR053145">
    <property type="entry name" value="AB_hydrolase_Est10"/>
</dbReference>
<dbReference type="PANTHER" id="PTHR43265:SF1">
    <property type="entry name" value="ESTERASE ESTD"/>
    <property type="match status" value="1"/>
</dbReference>
<dbReference type="Proteomes" id="UP000194360">
    <property type="component" value="Unassembled WGS sequence"/>
</dbReference>
<protein>
    <submittedName>
        <fullName evidence="2">2-hydroxy-6-oxononadienedioate/2-hydroxy-6-oxononatrienedioate hydrolase</fullName>
        <ecNumber evidence="2">3.7.1.14</ecNumber>
    </submittedName>
</protein>
<organism evidence="2 3">
    <name type="scientific">Pseudonocardia autotrophica</name>
    <name type="common">Amycolata autotrophica</name>
    <name type="synonym">Nocardia autotrophica</name>
    <dbReference type="NCBI Taxonomy" id="2074"/>
    <lineage>
        <taxon>Bacteria</taxon>
        <taxon>Bacillati</taxon>
        <taxon>Actinomycetota</taxon>
        <taxon>Actinomycetes</taxon>
        <taxon>Pseudonocardiales</taxon>
        <taxon>Pseudonocardiaceae</taxon>
        <taxon>Pseudonocardia</taxon>
    </lineage>
</organism>
<keyword evidence="2" id="KW-0378">Hydrolase</keyword>
<dbReference type="PANTHER" id="PTHR43265">
    <property type="entry name" value="ESTERASE ESTD"/>
    <property type="match status" value="1"/>
</dbReference>
<evidence type="ECO:0000259" key="1">
    <source>
        <dbReference type="Pfam" id="PF12146"/>
    </source>
</evidence>
<dbReference type="InterPro" id="IPR022742">
    <property type="entry name" value="Hydrolase_4"/>
</dbReference>
<evidence type="ECO:0000313" key="3">
    <source>
        <dbReference type="Proteomes" id="UP000194360"/>
    </source>
</evidence>
<dbReference type="InterPro" id="IPR029058">
    <property type="entry name" value="AB_hydrolase_fold"/>
</dbReference>